<dbReference type="OrthoDB" id="9798438at2"/>
<gene>
    <name evidence="1" type="ORF">D0X99_18895</name>
</gene>
<dbReference type="InterPro" id="IPR011047">
    <property type="entry name" value="Quinoprotein_ADH-like_sf"/>
</dbReference>
<name>A0A418PM37_9BACT</name>
<protein>
    <submittedName>
        <fullName evidence="1">Uncharacterized protein</fullName>
    </submittedName>
</protein>
<accession>A0A418PM37</accession>
<organism evidence="1 2">
    <name type="scientific">Algoriphagus lacus</name>
    <dbReference type="NCBI Taxonomy" id="2056311"/>
    <lineage>
        <taxon>Bacteria</taxon>
        <taxon>Pseudomonadati</taxon>
        <taxon>Bacteroidota</taxon>
        <taxon>Cytophagia</taxon>
        <taxon>Cytophagales</taxon>
        <taxon>Cyclobacteriaceae</taxon>
        <taxon>Algoriphagus</taxon>
    </lineage>
</organism>
<proteinExistence type="predicted"/>
<dbReference type="Proteomes" id="UP000283522">
    <property type="component" value="Unassembled WGS sequence"/>
</dbReference>
<dbReference type="PROSITE" id="PS51257">
    <property type="entry name" value="PROKAR_LIPOPROTEIN"/>
    <property type="match status" value="1"/>
</dbReference>
<dbReference type="RefSeq" id="WP_119479429.1">
    <property type="nucleotide sequence ID" value="NZ_QXML01000013.1"/>
</dbReference>
<comment type="caution">
    <text evidence="1">The sequence shown here is derived from an EMBL/GenBank/DDBJ whole genome shotgun (WGS) entry which is preliminary data.</text>
</comment>
<dbReference type="SUPFAM" id="SSF50998">
    <property type="entry name" value="Quinoprotein alcohol dehydrogenase-like"/>
    <property type="match status" value="1"/>
</dbReference>
<reference evidence="1 2" key="1">
    <citation type="submission" date="2018-09" db="EMBL/GenBank/DDBJ databases">
        <authorList>
            <person name="Wang X."/>
            <person name="Du Z."/>
        </authorList>
    </citation>
    <scope>NUCLEOTIDE SEQUENCE [LARGE SCALE GENOMIC DNA]</scope>
    <source>
        <strain evidence="1 2">N3</strain>
    </source>
</reference>
<dbReference type="EMBL" id="QXML01000013">
    <property type="protein sequence ID" value="RIW12580.1"/>
    <property type="molecule type" value="Genomic_DNA"/>
</dbReference>
<evidence type="ECO:0000313" key="1">
    <source>
        <dbReference type="EMBL" id="RIW12580.1"/>
    </source>
</evidence>
<sequence length="513" mass="55401">MKPFSFIFSITLFLIFSCKEKEDPTSNIGKVSITGIELTDSGLPGGRTLASFQWKHVFPSSVQVTFIKTGTGESFSLSLNPNNFSQPYGIDLPFGGYEYTGVTTGPNVSATLPISVTGQLEVSKTSESVVLKARTEYGLVTYSKSNLNNAPKVLEPTAGTLSATTDFYYTYVKSGEVLKTELALSNGKSFRIGINAADFAHRQFQVQASGTGTPDFFQPVDFTVSSELLVLGENGYPSTLLPYSISELPASQSETSGLQWIQGRLFSINDGGNAAEIYELNPQTGALLRTIKVINIPNVDWEDLAASPTHLFIGDFGNNLGTRKDLKILKIPLNSVLTQVEVSAELIEFSYPDQSDFSGTNANHNFDCEAMVFSGNQLHLFSKNLGDLKTKHYSLSANAGKQVAVLEESFDSKGLITGADISADGKIMVLLGYENRGVSSRAFVWTFAPVAGKFFSVPGNQFFLGSPANLSQTEGIAMDPQLELKISGERISFSGLTVPPKLFEVDLGGIFTP</sequence>
<dbReference type="AlphaFoldDB" id="A0A418PM37"/>
<evidence type="ECO:0000313" key="2">
    <source>
        <dbReference type="Proteomes" id="UP000283522"/>
    </source>
</evidence>
<keyword evidence="2" id="KW-1185">Reference proteome</keyword>